<proteinExistence type="predicted"/>
<accession>A0A1Y1RNK0</accession>
<dbReference type="RefSeq" id="WP_083092017.1">
    <property type="nucleotide sequence ID" value="NZ_LXWF01000040.1"/>
</dbReference>
<dbReference type="Proteomes" id="UP000192359">
    <property type="component" value="Unassembled WGS sequence"/>
</dbReference>
<name>A0A1Y1RNK0_9MICC</name>
<sequence>MSTPLRIYIYGSCVARDTVATLPVGSYTLSGYVARHSLLSHGTDAAYKLPSNLGLPSKFQTRMVQQDWSGAPLNAVLAQAETIDLLLWDLTDERHGVHWFMSGEVVTRSIDLMQSRAAREQLEPGSHVPFGSDAHFEEWSDKATWFIEQLRTSGLLAKTRLLRVNWAETTVAGEPTPASMGVVAAEANRLYARYYEHLAAAGALTLTVPAEITHADPNHRWGLAPFHYVPEVYSYVIDHLRAGGFTL</sequence>
<comment type="caution">
    <text evidence="1">The sequence shown here is derived from an EMBL/GenBank/DDBJ whole genome shotgun (WGS) entry which is preliminary data.</text>
</comment>
<reference evidence="1 2" key="1">
    <citation type="submission" date="2016-05" db="EMBL/GenBank/DDBJ databases">
        <title>Draft genome sequence of a porcine commensal Rothia nasimurium.</title>
        <authorList>
            <person name="Gaiser R.A."/>
            <person name="Van Baarlen P."/>
            <person name="Wells J.M."/>
        </authorList>
    </citation>
    <scope>NUCLEOTIDE SEQUENCE [LARGE SCALE GENOMIC DNA]</scope>
    <source>
        <strain evidence="1 2">PT-32</strain>
    </source>
</reference>
<dbReference type="InterPro" id="IPR046237">
    <property type="entry name" value="DUF6270"/>
</dbReference>
<dbReference type="Pfam" id="PF19786">
    <property type="entry name" value="DUF6270"/>
    <property type="match status" value="1"/>
</dbReference>
<dbReference type="AlphaFoldDB" id="A0A1Y1RNK0"/>
<gene>
    <name evidence="1" type="ORF">A7979_03735</name>
</gene>
<protein>
    <submittedName>
        <fullName evidence="1">Uncharacterized protein</fullName>
    </submittedName>
</protein>
<evidence type="ECO:0000313" key="1">
    <source>
        <dbReference type="EMBL" id="ORC16443.1"/>
    </source>
</evidence>
<dbReference type="EMBL" id="LXWF01000040">
    <property type="protein sequence ID" value="ORC16443.1"/>
    <property type="molecule type" value="Genomic_DNA"/>
</dbReference>
<dbReference type="OrthoDB" id="8421922at2"/>
<keyword evidence="2" id="KW-1185">Reference proteome</keyword>
<organism evidence="1 2">
    <name type="scientific">Rothia nasimurium</name>
    <dbReference type="NCBI Taxonomy" id="85336"/>
    <lineage>
        <taxon>Bacteria</taxon>
        <taxon>Bacillati</taxon>
        <taxon>Actinomycetota</taxon>
        <taxon>Actinomycetes</taxon>
        <taxon>Micrococcales</taxon>
        <taxon>Micrococcaceae</taxon>
        <taxon>Rothia</taxon>
    </lineage>
</organism>
<evidence type="ECO:0000313" key="2">
    <source>
        <dbReference type="Proteomes" id="UP000192359"/>
    </source>
</evidence>